<organism evidence="1 2">
    <name type="scientific">Taylorella asinigenitalis (strain MCE3)</name>
    <dbReference type="NCBI Taxonomy" id="1008459"/>
    <lineage>
        <taxon>Bacteria</taxon>
        <taxon>Pseudomonadati</taxon>
        <taxon>Pseudomonadota</taxon>
        <taxon>Betaproteobacteria</taxon>
        <taxon>Burkholderiales</taxon>
        <taxon>Alcaligenaceae</taxon>
        <taxon>Taylorella</taxon>
    </lineage>
</organism>
<proteinExistence type="predicted"/>
<dbReference type="InterPro" id="IPR008711">
    <property type="entry name" value="Recombinase_NinB"/>
</dbReference>
<sequence length="111" mass="12667">MQAPASYRCEIKERTRTLDQNAKLWAMLTEVSKQLQWQVNGELTYLTPSEWKDIFTASLNQETNRIAKGLRGGYVMLGLSTSKMTKSQMIELIEFISAFCAEQGVKIDVQE</sequence>
<evidence type="ECO:0000313" key="2">
    <source>
        <dbReference type="Proteomes" id="UP000009284"/>
    </source>
</evidence>
<reference evidence="1 2" key="2">
    <citation type="journal article" date="2012" name="PLoS ONE">
        <title>Genomic characterization of the taylorella genus.</title>
        <authorList>
            <person name="Hebert L."/>
            <person name="Moumen B."/>
            <person name="Pons N."/>
            <person name="Duquesne F."/>
            <person name="Breuil M.F."/>
            <person name="Goux D."/>
            <person name="Batto J.M."/>
            <person name="Laugier C."/>
            <person name="Renault P."/>
            <person name="Petry S."/>
        </authorList>
    </citation>
    <scope>NUCLEOTIDE SEQUENCE [LARGE SCALE GENOMIC DNA]</scope>
    <source>
        <strain evidence="1 2">MCE3</strain>
    </source>
</reference>
<dbReference type="Proteomes" id="UP000009284">
    <property type="component" value="Chromosome"/>
</dbReference>
<accession>G4QCS3</accession>
<dbReference type="HOGENOM" id="CLU_127009_1_0_4"/>
<name>G4QCS3_TAYAM</name>
<dbReference type="eggNOG" id="ENOG5032YYI">
    <property type="taxonomic scope" value="Bacteria"/>
</dbReference>
<gene>
    <name evidence="1" type="ordered locus">TASI_0428</name>
</gene>
<dbReference type="Gene3D" id="1.10.3790.10">
    <property type="entry name" value="NinB"/>
    <property type="match status" value="1"/>
</dbReference>
<protein>
    <submittedName>
        <fullName evidence="1">Phage NinB DNA recombination</fullName>
    </submittedName>
</protein>
<dbReference type="KEGG" id="tas:TASI_0428"/>
<dbReference type="Pfam" id="PF05772">
    <property type="entry name" value="NinB"/>
    <property type="match status" value="1"/>
</dbReference>
<keyword evidence="2" id="KW-1185">Reference proteome</keyword>
<reference key="1">
    <citation type="submission" date="2011-09" db="EMBL/GenBank/DDBJ databases">
        <title>Genomic characterization of the Taylorella genus.</title>
        <authorList>
            <person name="Hebert L."/>
            <person name="Moumen B."/>
            <person name="Pons N."/>
            <person name="Duquesne F."/>
            <person name="Breuil M.-F."/>
            <person name="Goux D."/>
            <person name="Batto J.-M."/>
            <person name="Renault P."/>
            <person name="Laugier C."/>
            <person name="Petry S."/>
        </authorList>
    </citation>
    <scope>NUCLEOTIDE SEQUENCE</scope>
    <source>
        <strain>MCE3</strain>
    </source>
</reference>
<dbReference type="SUPFAM" id="SSF103370">
    <property type="entry name" value="NinB"/>
    <property type="match status" value="1"/>
</dbReference>
<evidence type="ECO:0000313" key="1">
    <source>
        <dbReference type="EMBL" id="AEP36203.1"/>
    </source>
</evidence>
<dbReference type="InterPro" id="IPR036619">
    <property type="entry name" value="NinB_sf"/>
</dbReference>
<dbReference type="AlphaFoldDB" id="G4QCS3"/>
<dbReference type="EMBL" id="CP003059">
    <property type="protein sequence ID" value="AEP36203.1"/>
    <property type="molecule type" value="Genomic_DNA"/>
</dbReference>
<dbReference type="STRING" id="1008459.TASI_0428"/>